<reference evidence="4 5" key="1">
    <citation type="submission" date="2014-04" db="EMBL/GenBank/DDBJ databases">
        <authorList>
            <person name="Sibley D."/>
            <person name="Venepally P."/>
            <person name="Karamycheva S."/>
            <person name="Hadjithomas M."/>
            <person name="Khan A."/>
            <person name="Brunk B."/>
            <person name="Roos D."/>
            <person name="Caler E."/>
            <person name="Lorenzi H."/>
        </authorList>
    </citation>
    <scope>NUCLEOTIDE SEQUENCE [LARGE SCALE GENOMIC DNA]</scope>
    <source>
        <strain evidence="4 5">MAS</strain>
    </source>
</reference>
<dbReference type="PANTHER" id="PTHR47236:SF4">
    <property type="entry name" value="GENE 9195-RELATED"/>
    <property type="match status" value="1"/>
</dbReference>
<dbReference type="VEuPathDB" id="ToxoDB:TGMAS_207480E"/>
<feature type="region of interest" description="Disordered" evidence="2">
    <location>
        <begin position="1091"/>
        <end position="1119"/>
    </location>
</feature>
<feature type="coiled-coil region" evidence="1">
    <location>
        <begin position="975"/>
        <end position="1002"/>
    </location>
</feature>
<feature type="compositionally biased region" description="Basic and acidic residues" evidence="2">
    <location>
        <begin position="1445"/>
        <end position="1457"/>
    </location>
</feature>
<feature type="coiled-coil region" evidence="1">
    <location>
        <begin position="1318"/>
        <end position="1371"/>
    </location>
</feature>
<feature type="region of interest" description="Disordered" evidence="2">
    <location>
        <begin position="1437"/>
        <end position="1466"/>
    </location>
</feature>
<keyword evidence="3" id="KW-1133">Transmembrane helix</keyword>
<accession>A0A086QSQ3</accession>
<feature type="region of interest" description="Disordered" evidence="2">
    <location>
        <begin position="684"/>
        <end position="749"/>
    </location>
</feature>
<feature type="compositionally biased region" description="Polar residues" evidence="2">
    <location>
        <begin position="1967"/>
        <end position="1985"/>
    </location>
</feature>
<feature type="transmembrane region" description="Helical" evidence="3">
    <location>
        <begin position="314"/>
        <end position="333"/>
    </location>
</feature>
<feature type="region of interest" description="Disordered" evidence="2">
    <location>
        <begin position="104"/>
        <end position="151"/>
    </location>
</feature>
<proteinExistence type="predicted"/>
<name>A0A086QSQ3_TOXGO</name>
<organism evidence="4 5">
    <name type="scientific">Toxoplasma gondii MAS</name>
    <dbReference type="NCBI Taxonomy" id="943118"/>
    <lineage>
        <taxon>Eukaryota</taxon>
        <taxon>Sar</taxon>
        <taxon>Alveolata</taxon>
        <taxon>Apicomplexa</taxon>
        <taxon>Conoidasida</taxon>
        <taxon>Coccidia</taxon>
        <taxon>Eucoccidiorida</taxon>
        <taxon>Eimeriorina</taxon>
        <taxon>Sarcocystidae</taxon>
        <taxon>Toxoplasma</taxon>
    </lineage>
</organism>
<feature type="compositionally biased region" description="Basic and acidic residues" evidence="2">
    <location>
        <begin position="685"/>
        <end position="696"/>
    </location>
</feature>
<evidence type="ECO:0000256" key="2">
    <source>
        <dbReference type="SAM" id="MobiDB-lite"/>
    </source>
</evidence>
<dbReference type="PANTHER" id="PTHR47236">
    <property type="entry name" value="GENE, 32742-RELATED-RELATED"/>
    <property type="match status" value="1"/>
</dbReference>
<sequence length="1985" mass="223558">CSYVNMQSGDFAFFFLRAEVAELLVDGDAFACTMPGSPTAERTPVQSLIDSSRLKGSVACNRDTDASSGAPACRVSFYLLDETGVFGTVGVPAGFQTLLTTAEHPPATDASSSRGPAHADASQREEKRVEQATSQSCVVPSSMLSPQLDQKRTTCAKAEEEALSALEEELYGREKNNKMALIRNPTQCLQKGDTIIWMIAGAFPVYLRNSLLNTAAEFDASQYLKVQGDLAYESYDEKKPVTYFAFSFTVPGQFVFASNVSQSHQAIFRVLDDGVACDNDARFPHPTEFASLAAAGIQMRDDVLLEPALADVELLFWGTLCILLTFVVLVSWLRKLQFNKKQRESVASERLEKRSGPLSVVARKQAVAQTFGVHAVAHRTRAEIENLLSHVIESGRDVDSRARVTRLSPEELEAFLLAFQDAADALDDAKEPSKPPFDLRMFETAYNRLARARLVLGEYFRDRKLGVTQLGIEQVKILDNLQNFVAPIIRKVDWKLDESSQLQKTISAMTKACEKLVDELRAPQAFFASDALDDSAASSSRVQQYMLSTPFSLERGGKKAVFLALAEEVTGVVCMTRGESPTLPVLAQYLEALRGSLEDEDESEAGASVSLSTFVQSTTDSLESALEEVLKHRERQASLDVQLTERPFSDAIARARIADRCEQDLFSLLLDCAEALLTDSAQTMADEKGRRRDSARERRRSSKAAGDEGDERADAGERGQETGDDGRKGEKKTEGILRVGGGQARQRENPVTEIQEAIQTLCDRQLEEMSRTLATQQQAYRAALDKRESAATHQIEGRQMIEKVLLSQFHQFFKATEARRLSQFYQHLESSRIAKLREDLKEEMYEMERTRRREAWAQAEYEEKRKKALQHFEAQIKATAEAFKGEKDGVVLATLDTLESLQERRNAALEVVHSMETVLLKAKATQAKDLADELFEQQAERMKKDLGGRRARFLLVAQNIVRLHDRIASGDVIPTAQLEDMVEDAAAILEDLRRSQANERREWLKGQREVRDAISERHKGTLQSKTADVKDATRQYVAQEIGLYSELFRREEDALLPHGKRAVIDTVEAVFAKQLKQQRKAYHLVLEESEAELRDSPGKGTETYPAPGFPHTQETGGEFMTKKSRFEEANEQRLALKEDEKAKQIQDLETRLSEVREKRSEALRGVAELEVEVTERYLIKAATKYLGVRKAAASGGAKCRKDKRQEIAFLCSGFPVRGRRAKLGRLGASLGVSEKEAVLCFAFQAEYENNVRQRSRAETRGVLAGSLAARGAAVEADENVNRLLLKLREKRGDVHASLFFLDALVGTICDAKFSTREMVQIDAQYDRATRELEEEFERELRALQEEFDSDTQRLEAELAEVRLRLRRTEEMEKSRLEVDRRLREATASSEEEIAAVRRDFAQRIDRVQKEFDSEREAQEQAFQAKLAHRRELFNKRRQKLAGKAQAEEARTQEDLQRKKSVAHSQRKKATFELLLDEARSHPNDTTIRQLHKFMSSELSEVVNATVLEQLAEKSARLTAVSTEMQKKQADERRAAEHELDGKISAAEKKLASASEENAAQMMEDVANLKQMKEAKLRELEATFSLKLESALQVERLAIEPVQAERVFQIQQESLKNMVKVLGEFVVLNDPTAIGLTDQVKQAQARIEMERSRMKEIAGMKVLDLDKILKEKEAELKKQMEASIAALREKLKAQQEREEQLQREKHEAEMKKRKEEQRARRLKQLRRMINSAQPDDPEAADDIFKKYQDDAERLEAALAKERARQHMLLQSQLFQRANRKEHRLRQEGEGELSEEWSRLKKTRELAAVPQETGNGTKDADELDEEEMWKYFFTVRVAEEVGKKAKTVQELLRAALKQLTSGPPKDEVGGALAAEMAEFATPDSIENLVDKVSCLHPLGSFLAPISHCRLLESDEACKNRVLYRTILPSAQRGGVLDRLYGVDVRIQTGSVAIRCCILHPPRRYPEGQGPSQNSTDAVSRGSFRSPS</sequence>
<feature type="coiled-coil region" evidence="1">
    <location>
        <begin position="1138"/>
        <end position="1172"/>
    </location>
</feature>
<feature type="non-terminal residue" evidence="4">
    <location>
        <position position="1"/>
    </location>
</feature>
<feature type="coiled-coil region" evidence="1">
    <location>
        <begin position="1536"/>
        <end position="1582"/>
    </location>
</feature>
<keyword evidence="3" id="KW-0812">Transmembrane</keyword>
<protein>
    <submittedName>
        <fullName evidence="4">GCC2 and GCC3 domain-containing protein</fullName>
    </submittedName>
</protein>
<feature type="compositionally biased region" description="Polar residues" evidence="2">
    <location>
        <begin position="131"/>
        <end position="148"/>
    </location>
</feature>
<keyword evidence="3" id="KW-0472">Membrane</keyword>
<evidence type="ECO:0000256" key="3">
    <source>
        <dbReference type="SAM" id="Phobius"/>
    </source>
</evidence>
<keyword evidence="1" id="KW-0175">Coiled coil</keyword>
<evidence type="ECO:0000313" key="5">
    <source>
        <dbReference type="Proteomes" id="UP000028821"/>
    </source>
</evidence>
<comment type="caution">
    <text evidence="4">The sequence shown here is derived from an EMBL/GenBank/DDBJ whole genome shotgun (WGS) entry which is preliminary data.</text>
</comment>
<feature type="region of interest" description="Disordered" evidence="2">
    <location>
        <begin position="1962"/>
        <end position="1985"/>
    </location>
</feature>
<feature type="region of interest" description="Disordered" evidence="2">
    <location>
        <begin position="1695"/>
        <end position="1714"/>
    </location>
</feature>
<feature type="compositionally biased region" description="Basic and acidic residues" evidence="2">
    <location>
        <begin position="712"/>
        <end position="735"/>
    </location>
</feature>
<evidence type="ECO:0000313" key="4">
    <source>
        <dbReference type="EMBL" id="KFH15635.1"/>
    </source>
</evidence>
<dbReference type="EMBL" id="AEXC02000827">
    <property type="protein sequence ID" value="KFH15635.1"/>
    <property type="molecule type" value="Genomic_DNA"/>
</dbReference>
<evidence type="ECO:0000256" key="1">
    <source>
        <dbReference type="SAM" id="Coils"/>
    </source>
</evidence>
<dbReference type="Proteomes" id="UP000028821">
    <property type="component" value="Unassembled WGS sequence"/>
</dbReference>
<gene>
    <name evidence="4" type="ORF">TGMAS_207480E</name>
</gene>
<feature type="compositionally biased region" description="Basic and acidic residues" evidence="2">
    <location>
        <begin position="121"/>
        <end position="130"/>
    </location>
</feature>